<keyword evidence="1" id="KW-1133">Transmembrane helix</keyword>
<feature type="transmembrane region" description="Helical" evidence="1">
    <location>
        <begin position="169"/>
        <end position="192"/>
    </location>
</feature>
<evidence type="ECO:0000313" key="4">
    <source>
        <dbReference type="Proteomes" id="UP000755104"/>
    </source>
</evidence>
<feature type="domain" description="EamA" evidence="2">
    <location>
        <begin position="4"/>
        <end position="133"/>
    </location>
</feature>
<feature type="transmembrane region" description="Helical" evidence="1">
    <location>
        <begin position="86"/>
        <end position="103"/>
    </location>
</feature>
<evidence type="ECO:0000259" key="2">
    <source>
        <dbReference type="Pfam" id="PF00892"/>
    </source>
</evidence>
<evidence type="ECO:0000256" key="1">
    <source>
        <dbReference type="SAM" id="Phobius"/>
    </source>
</evidence>
<feature type="transmembrane region" description="Helical" evidence="1">
    <location>
        <begin position="258"/>
        <end position="278"/>
    </location>
</feature>
<sequence length="302" mass="30631">MTGRTAALFTVLIWAGSFLAIHDGVAAASSLELAAARFAIVGLLAVGWLAFARGPKPGRQDIGRLAACGAIGIAGYNAVLGWGEELTGPAVAGFIVAGQVVWAKLIDRSDRNTRLTVTLSTGVALLVIGSAAMTACGADAISAKGVALCSIASFLSGIYLVIQRPLVRTYGPVTSAAATIGCGAVMLAPWTAAGLSKTVSSAEVFWPVAYLSLAAGAVAYCTWMRAIDELGPAKAARYLILLAPLAAAMEWVRNPAAVSPVILFGGSCCVLGGLVAMVPSGSTLQAAGGRATMLAPDVKRVR</sequence>
<dbReference type="Proteomes" id="UP000755104">
    <property type="component" value="Unassembled WGS sequence"/>
</dbReference>
<name>A0ABS7J5F4_9SPHN</name>
<dbReference type="PANTHER" id="PTHR12715:SF4">
    <property type="entry name" value="EAMA DOMAIN-CONTAINING PROTEIN"/>
    <property type="match status" value="1"/>
</dbReference>
<protein>
    <submittedName>
        <fullName evidence="3">DMT family transporter</fullName>
    </submittedName>
</protein>
<keyword evidence="1" id="KW-0472">Membrane</keyword>
<comment type="caution">
    <text evidence="3">The sequence shown here is derived from an EMBL/GenBank/DDBJ whole genome shotgun (WGS) entry which is preliminary data.</text>
</comment>
<reference evidence="3 4" key="1">
    <citation type="submission" date="2021-08" db="EMBL/GenBank/DDBJ databases">
        <title>Comparative Genomics Analysis of the Genus Qipengyuania Reveals Extensive Genetic Diversity and Metabolic Versatility, Including the Description of Fifteen Novel Species.</title>
        <authorList>
            <person name="Liu Y."/>
        </authorList>
    </citation>
    <scope>NUCLEOTIDE SEQUENCE [LARGE SCALE GENOMIC DNA]</scope>
    <source>
        <strain evidence="3 4">6D47A</strain>
    </source>
</reference>
<proteinExistence type="predicted"/>
<dbReference type="InterPro" id="IPR037185">
    <property type="entry name" value="EmrE-like"/>
</dbReference>
<feature type="domain" description="EamA" evidence="2">
    <location>
        <begin position="144"/>
        <end position="272"/>
    </location>
</feature>
<feature type="transmembrane region" description="Helical" evidence="1">
    <location>
        <begin position="235"/>
        <end position="252"/>
    </location>
</feature>
<feature type="transmembrane region" description="Helical" evidence="1">
    <location>
        <begin position="141"/>
        <end position="162"/>
    </location>
</feature>
<organism evidence="3 4">
    <name type="scientific">Qipengyuania qiaonensis</name>
    <dbReference type="NCBI Taxonomy" id="2867240"/>
    <lineage>
        <taxon>Bacteria</taxon>
        <taxon>Pseudomonadati</taxon>
        <taxon>Pseudomonadota</taxon>
        <taxon>Alphaproteobacteria</taxon>
        <taxon>Sphingomonadales</taxon>
        <taxon>Erythrobacteraceae</taxon>
        <taxon>Qipengyuania</taxon>
    </lineage>
</organism>
<dbReference type="InterPro" id="IPR052756">
    <property type="entry name" value="Alkyne_AA_exporter"/>
</dbReference>
<feature type="transmembrane region" description="Helical" evidence="1">
    <location>
        <begin position="115"/>
        <end position="135"/>
    </location>
</feature>
<dbReference type="Pfam" id="PF00892">
    <property type="entry name" value="EamA"/>
    <property type="match status" value="2"/>
</dbReference>
<gene>
    <name evidence="3" type="ORF">K3174_06290</name>
</gene>
<evidence type="ECO:0000313" key="3">
    <source>
        <dbReference type="EMBL" id="MBX7482133.1"/>
    </source>
</evidence>
<dbReference type="RefSeq" id="WP_221556917.1">
    <property type="nucleotide sequence ID" value="NZ_JAIGNO010000003.1"/>
</dbReference>
<dbReference type="EMBL" id="JAIGNO010000003">
    <property type="protein sequence ID" value="MBX7482133.1"/>
    <property type="molecule type" value="Genomic_DNA"/>
</dbReference>
<keyword evidence="1" id="KW-0812">Transmembrane</keyword>
<feature type="transmembrane region" description="Helical" evidence="1">
    <location>
        <begin position="62"/>
        <end position="80"/>
    </location>
</feature>
<feature type="transmembrane region" description="Helical" evidence="1">
    <location>
        <begin position="204"/>
        <end position="223"/>
    </location>
</feature>
<dbReference type="InterPro" id="IPR000620">
    <property type="entry name" value="EamA_dom"/>
</dbReference>
<keyword evidence="4" id="KW-1185">Reference proteome</keyword>
<dbReference type="SUPFAM" id="SSF103481">
    <property type="entry name" value="Multidrug resistance efflux transporter EmrE"/>
    <property type="match status" value="2"/>
</dbReference>
<accession>A0ABS7J5F4</accession>
<dbReference type="PANTHER" id="PTHR12715">
    <property type="entry name" value="TRANSPORTER, DRUG/METABOLITE EXPORTER FAMILY"/>
    <property type="match status" value="1"/>
</dbReference>
<feature type="transmembrane region" description="Helical" evidence="1">
    <location>
        <begin position="30"/>
        <end position="50"/>
    </location>
</feature>